<accession>A0A812BF76</accession>
<keyword evidence="3 5" id="KW-0697">Rotamase</keyword>
<feature type="compositionally biased region" description="Acidic residues" evidence="6">
    <location>
        <begin position="37"/>
        <end position="77"/>
    </location>
</feature>
<organism evidence="8 9">
    <name type="scientific">Acanthosepion pharaonis</name>
    <name type="common">Pharaoh cuttlefish</name>
    <name type="synonym">Sepia pharaonis</name>
    <dbReference type="NCBI Taxonomy" id="158019"/>
    <lineage>
        <taxon>Eukaryota</taxon>
        <taxon>Metazoa</taxon>
        <taxon>Spiralia</taxon>
        <taxon>Lophotrochozoa</taxon>
        <taxon>Mollusca</taxon>
        <taxon>Cephalopoda</taxon>
        <taxon>Coleoidea</taxon>
        <taxon>Decapodiformes</taxon>
        <taxon>Sepiida</taxon>
        <taxon>Sepiina</taxon>
        <taxon>Sepiidae</taxon>
        <taxon>Acanthosepion</taxon>
    </lineage>
</organism>
<feature type="compositionally biased region" description="Basic residues" evidence="6">
    <location>
        <begin position="152"/>
        <end position="162"/>
    </location>
</feature>
<dbReference type="OrthoDB" id="1902587at2759"/>
<dbReference type="PROSITE" id="PS50059">
    <property type="entry name" value="FKBP_PPIASE"/>
    <property type="match status" value="1"/>
</dbReference>
<dbReference type="EC" id="5.2.1.8" evidence="2 5"/>
<proteinExistence type="predicted"/>
<evidence type="ECO:0000256" key="6">
    <source>
        <dbReference type="SAM" id="MobiDB-lite"/>
    </source>
</evidence>
<feature type="compositionally biased region" description="Polar residues" evidence="6">
    <location>
        <begin position="166"/>
        <end position="190"/>
    </location>
</feature>
<dbReference type="InterPro" id="IPR046357">
    <property type="entry name" value="PPIase_dom_sf"/>
</dbReference>
<evidence type="ECO:0000256" key="2">
    <source>
        <dbReference type="ARBA" id="ARBA00013194"/>
    </source>
</evidence>
<evidence type="ECO:0000313" key="8">
    <source>
        <dbReference type="EMBL" id="CAE1225054.1"/>
    </source>
</evidence>
<feature type="region of interest" description="Disordered" evidence="6">
    <location>
        <begin position="17"/>
        <end position="190"/>
    </location>
</feature>
<evidence type="ECO:0000256" key="4">
    <source>
        <dbReference type="ARBA" id="ARBA00023235"/>
    </source>
</evidence>
<dbReference type="EMBL" id="CAHIKZ030000544">
    <property type="protein sequence ID" value="CAE1225054.1"/>
    <property type="molecule type" value="Genomic_DNA"/>
</dbReference>
<evidence type="ECO:0000256" key="1">
    <source>
        <dbReference type="ARBA" id="ARBA00000971"/>
    </source>
</evidence>
<keyword evidence="9" id="KW-1185">Reference proteome</keyword>
<evidence type="ECO:0000256" key="5">
    <source>
        <dbReference type="PROSITE-ProRule" id="PRU00277"/>
    </source>
</evidence>
<name>A0A812BF76_ACAPH</name>
<evidence type="ECO:0000313" key="9">
    <source>
        <dbReference type="Proteomes" id="UP000597762"/>
    </source>
</evidence>
<comment type="caution">
    <text evidence="8">The sequence shown here is derived from an EMBL/GenBank/DDBJ whole genome shotgun (WGS) entry which is preliminary data.</text>
</comment>
<feature type="domain" description="PPIase FKBP-type" evidence="7">
    <location>
        <begin position="213"/>
        <end position="300"/>
    </location>
</feature>
<dbReference type="InterPro" id="IPR023566">
    <property type="entry name" value="PPIase_Fpr3/Fpr4-like"/>
</dbReference>
<dbReference type="Gene3D" id="3.10.50.40">
    <property type="match status" value="1"/>
</dbReference>
<gene>
    <name evidence="8" type="ORF">SPHA_15586</name>
</gene>
<dbReference type="GO" id="GO:0005730">
    <property type="term" value="C:nucleolus"/>
    <property type="evidence" value="ECO:0007669"/>
    <property type="project" value="TreeGrafter"/>
</dbReference>
<dbReference type="InterPro" id="IPR001179">
    <property type="entry name" value="PPIase_FKBP_dom"/>
</dbReference>
<evidence type="ECO:0000256" key="3">
    <source>
        <dbReference type="ARBA" id="ARBA00023110"/>
    </source>
</evidence>
<dbReference type="PANTHER" id="PTHR43811:SF19">
    <property type="entry name" value="39 KDA FK506-BINDING NUCLEAR PROTEIN"/>
    <property type="match status" value="1"/>
</dbReference>
<dbReference type="SUPFAM" id="SSF54534">
    <property type="entry name" value="FKBP-like"/>
    <property type="match status" value="1"/>
</dbReference>
<comment type="catalytic activity">
    <reaction evidence="1 5">
        <text>[protein]-peptidylproline (omega=180) = [protein]-peptidylproline (omega=0)</text>
        <dbReference type="Rhea" id="RHEA:16237"/>
        <dbReference type="Rhea" id="RHEA-COMP:10747"/>
        <dbReference type="Rhea" id="RHEA-COMP:10748"/>
        <dbReference type="ChEBI" id="CHEBI:83833"/>
        <dbReference type="ChEBI" id="CHEBI:83834"/>
        <dbReference type="EC" id="5.2.1.8"/>
    </reaction>
</comment>
<dbReference type="GO" id="GO:0003755">
    <property type="term" value="F:peptidyl-prolyl cis-trans isomerase activity"/>
    <property type="evidence" value="ECO:0007669"/>
    <property type="project" value="UniProtKB-KW"/>
</dbReference>
<dbReference type="GO" id="GO:0000785">
    <property type="term" value="C:chromatin"/>
    <property type="evidence" value="ECO:0007669"/>
    <property type="project" value="TreeGrafter"/>
</dbReference>
<dbReference type="AlphaFoldDB" id="A0A812BF76"/>
<dbReference type="PANTHER" id="PTHR43811">
    <property type="entry name" value="FKBP-TYPE PEPTIDYL-PROLYL CIS-TRANS ISOMERASE FKPA"/>
    <property type="match status" value="1"/>
</dbReference>
<evidence type="ECO:0000259" key="7">
    <source>
        <dbReference type="PROSITE" id="PS50059"/>
    </source>
</evidence>
<keyword evidence="4 5" id="KW-0413">Isomerase</keyword>
<dbReference type="PIRSF" id="PIRSF001473">
    <property type="entry name" value="FK506-bp_FPR3"/>
    <property type="match status" value="1"/>
</dbReference>
<protein>
    <recommendedName>
        <fullName evidence="2 5">peptidylprolyl isomerase</fullName>
        <ecNumber evidence="2 5">5.2.1.8</ecNumber>
    </recommendedName>
</protein>
<sequence length="300" mass="33027">MFFLFKLLHFFVGAKKRTKEIKRGSKKKRKVEGGEKDSDESSSDYSETGDDEDDDDDDEEEDDSSEEDFTEDSDDSDTDKITSKKVLKAKSENGKNNSNSFKQKQTKVTKEQKLLKKLKNKEKKNTATSMPSAEDEDCIDKSLLDASLTSEKKKKKKKKKAVKISGASNSSTPNNKQVLNTSSGDPKSNSRVLASGLVVEDTQLGQGSEARIGRQVHVYYSGKLAKNGKMFDHCISGKPFRFALGRGEVIPGWDKGLVGMRVGGKRKLTIPAKLGYGSQQAGPIPPNSSLIFDIELKAVS</sequence>
<reference evidence="8" key="1">
    <citation type="submission" date="2021-01" db="EMBL/GenBank/DDBJ databases">
        <authorList>
            <person name="Li R."/>
            <person name="Bekaert M."/>
        </authorList>
    </citation>
    <scope>NUCLEOTIDE SEQUENCE</scope>
    <source>
        <strain evidence="8">Farmed</strain>
    </source>
</reference>
<dbReference type="Pfam" id="PF00254">
    <property type="entry name" value="FKBP_C"/>
    <property type="match status" value="1"/>
</dbReference>
<dbReference type="FunFam" id="3.10.50.40:FF:000006">
    <property type="entry name" value="Peptidyl-prolyl cis-trans isomerase"/>
    <property type="match status" value="1"/>
</dbReference>
<dbReference type="Proteomes" id="UP000597762">
    <property type="component" value="Unassembled WGS sequence"/>
</dbReference>
<feature type="compositionally biased region" description="Basic residues" evidence="6">
    <location>
        <begin position="17"/>
        <end position="30"/>
    </location>
</feature>